<evidence type="ECO:0000256" key="3">
    <source>
        <dbReference type="ARBA" id="ARBA00023015"/>
    </source>
</evidence>
<dbReference type="Proteomes" id="UP000887229">
    <property type="component" value="Unassembled WGS sequence"/>
</dbReference>
<dbReference type="GeneID" id="70289830"/>
<keyword evidence="3" id="KW-0805">Transcription regulation</keyword>
<dbReference type="InterPro" id="IPR001138">
    <property type="entry name" value="Zn2Cys6_DnaBD"/>
</dbReference>
<dbReference type="Gene3D" id="4.10.240.10">
    <property type="entry name" value="Zn(2)-C6 fungal-type DNA-binding domain"/>
    <property type="match status" value="1"/>
</dbReference>
<dbReference type="CDD" id="cd00067">
    <property type="entry name" value="GAL4"/>
    <property type="match status" value="1"/>
</dbReference>
<feature type="compositionally biased region" description="Low complexity" evidence="7">
    <location>
        <begin position="267"/>
        <end position="284"/>
    </location>
</feature>
<comment type="caution">
    <text evidence="9">The sequence shown here is derived from an EMBL/GenBank/DDBJ whole genome shotgun (WGS) entry which is preliminary data.</text>
</comment>
<dbReference type="InterPro" id="IPR052360">
    <property type="entry name" value="Transcr_Regulatory_Proteins"/>
</dbReference>
<gene>
    <name evidence="9" type="ORF">F5Z01DRAFT_307810</name>
</gene>
<feature type="region of interest" description="Disordered" evidence="7">
    <location>
        <begin position="1"/>
        <end position="110"/>
    </location>
</feature>
<dbReference type="OrthoDB" id="1919336at2759"/>
<reference evidence="9" key="1">
    <citation type="journal article" date="2021" name="IMA Fungus">
        <title>Genomic characterization of three marine fungi, including Emericellopsis atlantica sp. nov. with signatures of a generalist lifestyle and marine biomass degradation.</title>
        <authorList>
            <person name="Hagestad O.C."/>
            <person name="Hou L."/>
            <person name="Andersen J.H."/>
            <person name="Hansen E.H."/>
            <person name="Altermark B."/>
            <person name="Li C."/>
            <person name="Kuhnert E."/>
            <person name="Cox R.J."/>
            <person name="Crous P.W."/>
            <person name="Spatafora J.W."/>
            <person name="Lail K."/>
            <person name="Amirebrahimi M."/>
            <person name="Lipzen A."/>
            <person name="Pangilinan J."/>
            <person name="Andreopoulos W."/>
            <person name="Hayes R.D."/>
            <person name="Ng V."/>
            <person name="Grigoriev I.V."/>
            <person name="Jackson S.A."/>
            <person name="Sutton T.D.S."/>
            <person name="Dobson A.D.W."/>
            <person name="Rama T."/>
        </authorList>
    </citation>
    <scope>NUCLEOTIDE SEQUENCE</scope>
    <source>
        <strain evidence="9">TS7</strain>
    </source>
</reference>
<evidence type="ECO:0000256" key="7">
    <source>
        <dbReference type="SAM" id="MobiDB-lite"/>
    </source>
</evidence>
<feature type="compositionally biased region" description="Polar residues" evidence="7">
    <location>
        <begin position="79"/>
        <end position="99"/>
    </location>
</feature>
<feature type="compositionally biased region" description="Basic and acidic residues" evidence="7">
    <location>
        <begin position="41"/>
        <end position="56"/>
    </location>
</feature>
<dbReference type="PANTHER" id="PTHR36206">
    <property type="entry name" value="ASPERCRYPTIN BIOSYNTHESIS CLUSTER-SPECIFIC TRANSCRIPTION REGULATOR ATNN-RELATED"/>
    <property type="match status" value="1"/>
</dbReference>
<dbReference type="RefSeq" id="XP_046121815.1">
    <property type="nucleotide sequence ID" value="XM_046258927.1"/>
</dbReference>
<evidence type="ECO:0000313" key="9">
    <source>
        <dbReference type="EMBL" id="KAG9257891.1"/>
    </source>
</evidence>
<accession>A0A9P7ZTM6</accession>
<dbReference type="PANTHER" id="PTHR36206:SF13">
    <property type="entry name" value="TRANSCRIPTIONAL REGULATORY PROTEIN MOC3"/>
    <property type="match status" value="1"/>
</dbReference>
<dbReference type="PROSITE" id="PS50048">
    <property type="entry name" value="ZN2_CY6_FUNGAL_2"/>
    <property type="match status" value="1"/>
</dbReference>
<evidence type="ECO:0000256" key="2">
    <source>
        <dbReference type="ARBA" id="ARBA00022833"/>
    </source>
</evidence>
<keyword evidence="6" id="KW-0539">Nucleus</keyword>
<evidence type="ECO:0000256" key="4">
    <source>
        <dbReference type="ARBA" id="ARBA00023125"/>
    </source>
</evidence>
<protein>
    <recommendedName>
        <fullName evidence="8">Zn(2)-C6 fungal-type domain-containing protein</fullName>
    </recommendedName>
</protein>
<evidence type="ECO:0000259" key="8">
    <source>
        <dbReference type="PROSITE" id="PS50048"/>
    </source>
</evidence>
<dbReference type="SUPFAM" id="SSF57701">
    <property type="entry name" value="Zn2/Cys6 DNA-binding domain"/>
    <property type="match status" value="1"/>
</dbReference>
<feature type="region of interest" description="Disordered" evidence="7">
    <location>
        <begin position="248"/>
        <end position="284"/>
    </location>
</feature>
<keyword evidence="5" id="KW-0804">Transcription</keyword>
<keyword evidence="2" id="KW-0862">Zinc</keyword>
<organism evidence="9 10">
    <name type="scientific">Emericellopsis atlantica</name>
    <dbReference type="NCBI Taxonomy" id="2614577"/>
    <lineage>
        <taxon>Eukaryota</taxon>
        <taxon>Fungi</taxon>
        <taxon>Dikarya</taxon>
        <taxon>Ascomycota</taxon>
        <taxon>Pezizomycotina</taxon>
        <taxon>Sordariomycetes</taxon>
        <taxon>Hypocreomycetidae</taxon>
        <taxon>Hypocreales</taxon>
        <taxon>Bionectriaceae</taxon>
        <taxon>Emericellopsis</taxon>
    </lineage>
</organism>
<dbReference type="EMBL" id="MU251244">
    <property type="protein sequence ID" value="KAG9257891.1"/>
    <property type="molecule type" value="Genomic_DNA"/>
</dbReference>
<dbReference type="GO" id="GO:0008270">
    <property type="term" value="F:zinc ion binding"/>
    <property type="evidence" value="ECO:0007669"/>
    <property type="project" value="InterPro"/>
</dbReference>
<keyword evidence="1" id="KW-0479">Metal-binding</keyword>
<proteinExistence type="predicted"/>
<dbReference type="SMART" id="SM00066">
    <property type="entry name" value="GAL4"/>
    <property type="match status" value="1"/>
</dbReference>
<evidence type="ECO:0000256" key="5">
    <source>
        <dbReference type="ARBA" id="ARBA00023163"/>
    </source>
</evidence>
<evidence type="ECO:0000256" key="1">
    <source>
        <dbReference type="ARBA" id="ARBA00022723"/>
    </source>
</evidence>
<evidence type="ECO:0000313" key="10">
    <source>
        <dbReference type="Proteomes" id="UP000887229"/>
    </source>
</evidence>
<evidence type="ECO:0000256" key="6">
    <source>
        <dbReference type="ARBA" id="ARBA00023242"/>
    </source>
</evidence>
<dbReference type="GO" id="GO:0000981">
    <property type="term" value="F:DNA-binding transcription factor activity, RNA polymerase II-specific"/>
    <property type="evidence" value="ECO:0007669"/>
    <property type="project" value="InterPro"/>
</dbReference>
<keyword evidence="4" id="KW-0238">DNA-binding</keyword>
<dbReference type="PROSITE" id="PS00463">
    <property type="entry name" value="ZN2_CY6_FUNGAL_1"/>
    <property type="match status" value="1"/>
</dbReference>
<dbReference type="GO" id="GO:0003677">
    <property type="term" value="F:DNA binding"/>
    <property type="evidence" value="ECO:0007669"/>
    <property type="project" value="UniProtKB-KW"/>
</dbReference>
<keyword evidence="10" id="KW-1185">Reference proteome</keyword>
<feature type="domain" description="Zn(2)-C6 fungal-type" evidence="8">
    <location>
        <begin position="201"/>
        <end position="229"/>
    </location>
</feature>
<sequence>MDRAQHQREPAITVAGSPEYPQSRRPSGFGQDFLHTALPQHDMDRRHESPHSRWPEQHPALINTHSSQPVELPHPYTSVYHSNQPAGQGGSQRYFSSRQPSPAAPPPWDTGLFPLRPPLERWPGERPNQMLGTNRGLDPREMAQMALAPAARPGMSASTEGSRAAETLPPCPIALADEVDTATRTREKSTARKIQRRTKTGCLTCRKRRIKCDEQRPACNNCTKAKRECLGYEVLFREHNGVNPLARAASATSSNPPSPNHLASSQSPSVASLTSPLPAPAALADYPTGTHQAVLESVYSSLQQPPHGY</sequence>
<dbReference type="InterPro" id="IPR036864">
    <property type="entry name" value="Zn2-C6_fun-type_DNA-bd_sf"/>
</dbReference>
<dbReference type="Pfam" id="PF00172">
    <property type="entry name" value="Zn_clus"/>
    <property type="match status" value="1"/>
</dbReference>
<dbReference type="AlphaFoldDB" id="A0A9P7ZTM6"/>
<name>A0A9P7ZTM6_9HYPO</name>